<keyword evidence="1" id="KW-0833">Ubl conjugation pathway</keyword>
<accession>A0AAD9N4B0</accession>
<dbReference type="SMART" id="SM00367">
    <property type="entry name" value="LRR_CC"/>
    <property type="match status" value="13"/>
</dbReference>
<dbReference type="Gene3D" id="3.80.10.10">
    <property type="entry name" value="Ribonuclease Inhibitor"/>
    <property type="match status" value="4"/>
</dbReference>
<feature type="domain" description="F-box/LRR-repeat protein 15-like leucin rich repeat" evidence="2">
    <location>
        <begin position="379"/>
        <end position="496"/>
    </location>
</feature>
<protein>
    <recommendedName>
        <fullName evidence="2">F-box/LRR-repeat protein 15-like leucin rich repeat domain-containing protein</fullName>
    </recommendedName>
</protein>
<dbReference type="InterPro" id="IPR001611">
    <property type="entry name" value="Leu-rich_rpt"/>
</dbReference>
<evidence type="ECO:0000259" key="2">
    <source>
        <dbReference type="Pfam" id="PF25372"/>
    </source>
</evidence>
<dbReference type="SUPFAM" id="SSF52047">
    <property type="entry name" value="RNI-like"/>
    <property type="match status" value="3"/>
</dbReference>
<organism evidence="3 4">
    <name type="scientific">Paralvinella palmiformis</name>
    <dbReference type="NCBI Taxonomy" id="53620"/>
    <lineage>
        <taxon>Eukaryota</taxon>
        <taxon>Metazoa</taxon>
        <taxon>Spiralia</taxon>
        <taxon>Lophotrochozoa</taxon>
        <taxon>Annelida</taxon>
        <taxon>Polychaeta</taxon>
        <taxon>Sedentaria</taxon>
        <taxon>Canalipalpata</taxon>
        <taxon>Terebellida</taxon>
        <taxon>Terebelliformia</taxon>
        <taxon>Alvinellidae</taxon>
        <taxon>Paralvinella</taxon>
    </lineage>
</organism>
<keyword evidence="4" id="KW-1185">Reference proteome</keyword>
<dbReference type="EMBL" id="JAODUP010000286">
    <property type="protein sequence ID" value="KAK2153789.1"/>
    <property type="molecule type" value="Genomic_DNA"/>
</dbReference>
<name>A0AAD9N4B0_9ANNE</name>
<dbReference type="GO" id="GO:0031146">
    <property type="term" value="P:SCF-dependent proteasomal ubiquitin-dependent protein catabolic process"/>
    <property type="evidence" value="ECO:0007669"/>
    <property type="project" value="TreeGrafter"/>
</dbReference>
<comment type="caution">
    <text evidence="3">The sequence shown here is derived from an EMBL/GenBank/DDBJ whole genome shotgun (WGS) entry which is preliminary data.</text>
</comment>
<dbReference type="InterPro" id="IPR036047">
    <property type="entry name" value="F-box-like_dom_sf"/>
</dbReference>
<evidence type="ECO:0000313" key="4">
    <source>
        <dbReference type="Proteomes" id="UP001208570"/>
    </source>
</evidence>
<dbReference type="Proteomes" id="UP001208570">
    <property type="component" value="Unassembled WGS sequence"/>
</dbReference>
<dbReference type="InterPro" id="IPR006553">
    <property type="entry name" value="Leu-rich_rpt_Cys-con_subtyp"/>
</dbReference>
<dbReference type="PANTHER" id="PTHR13318:SF247">
    <property type="entry name" value="GH16156P"/>
    <property type="match status" value="1"/>
</dbReference>
<dbReference type="InterPro" id="IPR032675">
    <property type="entry name" value="LRR_dom_sf"/>
</dbReference>
<evidence type="ECO:0000313" key="3">
    <source>
        <dbReference type="EMBL" id="KAK2153789.1"/>
    </source>
</evidence>
<feature type="domain" description="F-box/LRR-repeat protein 15-like leucin rich repeat" evidence="2">
    <location>
        <begin position="547"/>
        <end position="686"/>
    </location>
</feature>
<dbReference type="PANTHER" id="PTHR13318">
    <property type="entry name" value="PARTNER OF PAIRED, ISOFORM B-RELATED"/>
    <property type="match status" value="1"/>
</dbReference>
<proteinExistence type="predicted"/>
<dbReference type="SUPFAM" id="SSF81383">
    <property type="entry name" value="F-box domain"/>
    <property type="match status" value="1"/>
</dbReference>
<dbReference type="GO" id="GO:0019005">
    <property type="term" value="C:SCF ubiquitin ligase complex"/>
    <property type="evidence" value="ECO:0007669"/>
    <property type="project" value="TreeGrafter"/>
</dbReference>
<sequence length="710" mass="79873">MEQRVLPNMISTCGTAVTLLLISKRRYDSRTIPMPCLNNNSAIKMQLSGKDEHVTITLKGGSMKLVKEHHHYDGTFFVVTKILSYLSVSDRKDAALVNQLWHEASLDPILLKDVVISFPADAISSDVIKNLARCQVPNLVLENIDGAFQSDAFIENSFHYISKNLISLSLKGSSITESTFIKILSKCHSLEALDVSCCNSLFMTGVLLSKQDDVDVLQQSLSNVRELNLSSIRYLSDSLFHRITSVCQNLKKLHLAGNQIIFHTDAIYIRRQSKINQKNTAVFTFASVLDMLEERATGMTSLSFSRTTIDENSLECLARIPGLVLEELYLVNCRELDESGIIKFCKHQRNLLVLDVSQCMMLGDGAMRTICSTQPRLMKLSVNKLHLCDNAFSQLDKLKNIQHLDLSSCHIVTHKALADTLLKINALKLTHLNLNCCSSVKDPFIVEAGSHLSQLTDLDLSSTGITNWGIVLVSKFMTQLRSLRLAWCRHLTDTGLLGQVDSEVENHPDDCECRCHKPPESTIFRKPSKYRKPSSHTLEQMEQVLALTGDNIYPLSELCLLERLDLTACAKITDNSLLVILPRLLYLQSLKLAMCSQLTDETLHVIARHNMILEELDISNNLKYTDRGVMTIAQRLRRLTHLNISNCDGLSDSSVHAVRRHCRWLKCLNVSMNIQITDEAVEHLENGLQHLQQLQKRMIGKTANNKIPCD</sequence>
<dbReference type="InterPro" id="IPR057207">
    <property type="entry name" value="FBXL15_LRR"/>
</dbReference>
<dbReference type="Pfam" id="PF13516">
    <property type="entry name" value="LRR_6"/>
    <property type="match status" value="1"/>
</dbReference>
<reference evidence="3" key="1">
    <citation type="journal article" date="2023" name="Mol. Biol. Evol.">
        <title>Third-Generation Sequencing Reveals the Adaptive Role of the Epigenome in Three Deep-Sea Polychaetes.</title>
        <authorList>
            <person name="Perez M."/>
            <person name="Aroh O."/>
            <person name="Sun Y."/>
            <person name="Lan Y."/>
            <person name="Juniper S.K."/>
            <person name="Young C.R."/>
            <person name="Angers B."/>
            <person name="Qian P.Y."/>
        </authorList>
    </citation>
    <scope>NUCLEOTIDE SEQUENCE</scope>
    <source>
        <strain evidence="3">P08H-3</strain>
    </source>
</reference>
<evidence type="ECO:0000256" key="1">
    <source>
        <dbReference type="ARBA" id="ARBA00022786"/>
    </source>
</evidence>
<dbReference type="AlphaFoldDB" id="A0AAD9N4B0"/>
<gene>
    <name evidence="3" type="ORF">LSH36_286g02010</name>
</gene>
<dbReference type="Pfam" id="PF25372">
    <property type="entry name" value="DUF7885"/>
    <property type="match status" value="2"/>
</dbReference>